<sequence>MPRPRRAKVASATARVAQPSKPADPTPRKPQPTNASKKRTTAITKPLDTFSDDSDGLVVRATRSQTRMPWHPEPQKDVDFTMTGALLVDTVETDTPSSNYRTPQSRASKRTRNSLERPRESSTKSTPASAASQRRRSTQSNAHQTPAREGDSSGFGDQLLSFTSLGSDSPAHGTRPPSAIKVGATPAHEDSVLALTNFKRRPRQHSLLRMVQQTTDVEDNDLDDFDFDDFLPEAESTPLHVTKAAPGDITGNDSGVNLSSSGSRGKKRKMSPVVQVPRSSPPYEADADAESSGLSSPELPEVIHSTEEAHHTQDTDEPEALSETMAPPMSSSDYENNVIDHPQPTHRATRRKRGTSAKAAMQTDSEGDVTDRPRQSRGRQKQKSSVGISTAKLQSLLPRRRTQVRHEDEFDLPEEDDSDMDELALPPRRHTAASSKSAPPKTKKKTRAAKKPAPKPAQKNLRTYGRRPSSDKENEEAQDEENIATSATTKPSDDPLERLAKKFEEVDKFELDFESVSYEQSSSPPR</sequence>
<feature type="compositionally biased region" description="Low complexity" evidence="1">
    <location>
        <begin position="123"/>
        <end position="132"/>
    </location>
</feature>
<dbReference type="AlphaFoldDB" id="A0A2V1E2A9"/>
<dbReference type="OrthoDB" id="5423493at2759"/>
<protein>
    <submittedName>
        <fullName evidence="2">Uncharacterized protein</fullName>
    </submittedName>
</protein>
<feature type="compositionally biased region" description="Basic and acidic residues" evidence="1">
    <location>
        <begin position="304"/>
        <end position="314"/>
    </location>
</feature>
<feature type="compositionally biased region" description="Low complexity" evidence="1">
    <location>
        <begin position="271"/>
        <end position="282"/>
    </location>
</feature>
<evidence type="ECO:0000313" key="2">
    <source>
        <dbReference type="EMBL" id="PVI04446.1"/>
    </source>
</evidence>
<reference evidence="2 3" key="1">
    <citation type="journal article" date="2018" name="Sci. Rep.">
        <title>Comparative genomics provides insights into the lifestyle and reveals functional heterogeneity of dark septate endophytic fungi.</title>
        <authorList>
            <person name="Knapp D.G."/>
            <person name="Nemeth J.B."/>
            <person name="Barry K."/>
            <person name="Hainaut M."/>
            <person name="Henrissat B."/>
            <person name="Johnson J."/>
            <person name="Kuo A."/>
            <person name="Lim J.H.P."/>
            <person name="Lipzen A."/>
            <person name="Nolan M."/>
            <person name="Ohm R.A."/>
            <person name="Tamas L."/>
            <person name="Grigoriev I.V."/>
            <person name="Spatafora J.W."/>
            <person name="Nagy L.G."/>
            <person name="Kovacs G.M."/>
        </authorList>
    </citation>
    <scope>NUCLEOTIDE SEQUENCE [LARGE SCALE GENOMIC DNA]</scope>
    <source>
        <strain evidence="2 3">DSE2036</strain>
    </source>
</reference>
<keyword evidence="3" id="KW-1185">Reference proteome</keyword>
<dbReference type="STRING" id="97972.A0A2V1E2A9"/>
<accession>A0A2V1E2A9</accession>
<feature type="compositionally biased region" description="Basic residues" evidence="1">
    <location>
        <begin position="441"/>
        <end position="453"/>
    </location>
</feature>
<feature type="compositionally biased region" description="Basic and acidic residues" evidence="1">
    <location>
        <begin position="113"/>
        <end position="122"/>
    </location>
</feature>
<feature type="compositionally biased region" description="Low complexity" evidence="1">
    <location>
        <begin position="290"/>
        <end position="300"/>
    </location>
</feature>
<feature type="compositionally biased region" description="Polar residues" evidence="1">
    <location>
        <begin position="93"/>
        <end position="106"/>
    </location>
</feature>
<feature type="compositionally biased region" description="Acidic residues" evidence="1">
    <location>
        <begin position="473"/>
        <end position="482"/>
    </location>
</feature>
<proteinExistence type="predicted"/>
<evidence type="ECO:0000313" key="3">
    <source>
        <dbReference type="Proteomes" id="UP000244855"/>
    </source>
</evidence>
<dbReference type="Proteomes" id="UP000244855">
    <property type="component" value="Unassembled WGS sequence"/>
</dbReference>
<name>A0A2V1E2A9_9PLEO</name>
<feature type="region of interest" description="Disordered" evidence="1">
    <location>
        <begin position="1"/>
        <end position="222"/>
    </location>
</feature>
<feature type="compositionally biased region" description="Acidic residues" evidence="1">
    <location>
        <begin position="409"/>
        <end position="422"/>
    </location>
</feature>
<evidence type="ECO:0000256" key="1">
    <source>
        <dbReference type="SAM" id="MobiDB-lite"/>
    </source>
</evidence>
<feature type="region of interest" description="Disordered" evidence="1">
    <location>
        <begin position="234"/>
        <end position="501"/>
    </location>
</feature>
<feature type="compositionally biased region" description="Basic and acidic residues" evidence="1">
    <location>
        <begin position="491"/>
        <end position="501"/>
    </location>
</feature>
<feature type="compositionally biased region" description="Polar residues" evidence="1">
    <location>
        <begin position="383"/>
        <end position="393"/>
    </location>
</feature>
<gene>
    <name evidence="2" type="ORF">DM02DRAFT_518667</name>
</gene>
<organism evidence="2 3">
    <name type="scientific">Periconia macrospinosa</name>
    <dbReference type="NCBI Taxonomy" id="97972"/>
    <lineage>
        <taxon>Eukaryota</taxon>
        <taxon>Fungi</taxon>
        <taxon>Dikarya</taxon>
        <taxon>Ascomycota</taxon>
        <taxon>Pezizomycotina</taxon>
        <taxon>Dothideomycetes</taxon>
        <taxon>Pleosporomycetidae</taxon>
        <taxon>Pleosporales</taxon>
        <taxon>Massarineae</taxon>
        <taxon>Periconiaceae</taxon>
        <taxon>Periconia</taxon>
    </lineage>
</organism>
<dbReference type="EMBL" id="KZ805321">
    <property type="protein sequence ID" value="PVI04446.1"/>
    <property type="molecule type" value="Genomic_DNA"/>
</dbReference>